<evidence type="ECO:0000256" key="1">
    <source>
        <dbReference type="ARBA" id="ARBA00023186"/>
    </source>
</evidence>
<feature type="region of interest" description="Disordered" evidence="2">
    <location>
        <begin position="1"/>
        <end position="152"/>
    </location>
</feature>
<evidence type="ECO:0000259" key="3">
    <source>
        <dbReference type="PROSITE" id="PS51035"/>
    </source>
</evidence>
<dbReference type="GO" id="GO:0005634">
    <property type="term" value="C:nucleus"/>
    <property type="evidence" value="ECO:0000318"/>
    <property type="project" value="GO_Central"/>
</dbReference>
<dbReference type="GO" id="GO:0050821">
    <property type="term" value="P:protein stabilization"/>
    <property type="evidence" value="ECO:0000318"/>
    <property type="project" value="GO_Central"/>
</dbReference>
<dbReference type="STRING" id="45351.A7RG52"/>
<dbReference type="AlphaFoldDB" id="A7RG52"/>
<sequence>MAVPVTNKTDAESEFDDSKPWRPLKILVDSGLERKNKAEDFKDCSKESKQETNTEIPLSEIQNEEGAITSENADSEIEYESADEGDNSDGQQMEVDGESNSSDAMDSLKLQDDQGDKSTTMEEGEESKPQSPEKSPSQGEPEQEEQVIEEQEEQVIEMKLQSIREQSQKARDLADRVLEFSGKKTDKEYLFLSEMLLRGILTLDEIETQGVETVKQARRGAVREIQGYLDKLEEKVS</sequence>
<evidence type="ECO:0000313" key="4">
    <source>
        <dbReference type="EMBL" id="EDO49471.1"/>
    </source>
</evidence>
<dbReference type="Pfam" id="PF02179">
    <property type="entry name" value="BAG"/>
    <property type="match status" value="1"/>
</dbReference>
<dbReference type="KEGG" id="nve:5521748"/>
<dbReference type="GO" id="GO:0005829">
    <property type="term" value="C:cytosol"/>
    <property type="evidence" value="ECO:0000318"/>
    <property type="project" value="GO_Central"/>
</dbReference>
<dbReference type="GO" id="GO:0000774">
    <property type="term" value="F:adenyl-nucleotide exchange factor activity"/>
    <property type="evidence" value="ECO:0000318"/>
    <property type="project" value="GO_Central"/>
</dbReference>
<feature type="compositionally biased region" description="Basic and acidic residues" evidence="2">
    <location>
        <begin position="31"/>
        <end position="52"/>
    </location>
</feature>
<dbReference type="Gene3D" id="1.20.58.120">
    <property type="entry name" value="BAG domain"/>
    <property type="match status" value="1"/>
</dbReference>
<evidence type="ECO:0000313" key="5">
    <source>
        <dbReference type="Proteomes" id="UP000001593"/>
    </source>
</evidence>
<feature type="compositionally biased region" description="Low complexity" evidence="2">
    <location>
        <begin position="129"/>
        <end position="140"/>
    </location>
</feature>
<dbReference type="PROSITE" id="PS51035">
    <property type="entry name" value="BAG"/>
    <property type="match status" value="1"/>
</dbReference>
<proteinExistence type="predicted"/>
<dbReference type="InterPro" id="IPR003103">
    <property type="entry name" value="BAG_domain"/>
</dbReference>
<organism evidence="4 5">
    <name type="scientific">Nematostella vectensis</name>
    <name type="common">Starlet sea anemone</name>
    <dbReference type="NCBI Taxonomy" id="45351"/>
    <lineage>
        <taxon>Eukaryota</taxon>
        <taxon>Metazoa</taxon>
        <taxon>Cnidaria</taxon>
        <taxon>Anthozoa</taxon>
        <taxon>Hexacorallia</taxon>
        <taxon>Actiniaria</taxon>
        <taxon>Edwardsiidae</taxon>
        <taxon>Nematostella</taxon>
    </lineage>
</organism>
<evidence type="ECO:0000256" key="2">
    <source>
        <dbReference type="SAM" id="MobiDB-lite"/>
    </source>
</evidence>
<feature type="compositionally biased region" description="Acidic residues" evidence="2">
    <location>
        <begin position="73"/>
        <end position="87"/>
    </location>
</feature>
<dbReference type="SUPFAM" id="SSF63491">
    <property type="entry name" value="BAG domain"/>
    <property type="match status" value="1"/>
</dbReference>
<dbReference type="PhylomeDB" id="A7RG52"/>
<dbReference type="OrthoDB" id="333905at2759"/>
<dbReference type="EMBL" id="DS469509">
    <property type="protein sequence ID" value="EDO49471.1"/>
    <property type="molecule type" value="Genomic_DNA"/>
</dbReference>
<dbReference type="InterPro" id="IPR036533">
    <property type="entry name" value="BAG_dom_sf"/>
</dbReference>
<dbReference type="InterPro" id="IPR039773">
    <property type="entry name" value="BAG_chaperone_regulator"/>
</dbReference>
<dbReference type="SMART" id="SM00264">
    <property type="entry name" value="BAG"/>
    <property type="match status" value="1"/>
</dbReference>
<dbReference type="GO" id="GO:0051087">
    <property type="term" value="F:protein-folding chaperone binding"/>
    <property type="evidence" value="ECO:0000318"/>
    <property type="project" value="GO_Central"/>
</dbReference>
<feature type="compositionally biased region" description="Basic and acidic residues" evidence="2">
    <location>
        <begin position="109"/>
        <end position="120"/>
    </location>
</feature>
<dbReference type="HOGENOM" id="CLU_1171857_0_0_1"/>
<dbReference type="GO" id="GO:0016020">
    <property type="term" value="C:membrane"/>
    <property type="evidence" value="ECO:0000318"/>
    <property type="project" value="GO_Central"/>
</dbReference>
<dbReference type="PANTHER" id="PTHR12329:SF5">
    <property type="entry name" value="STARVIN, ISOFORM E"/>
    <property type="match status" value="1"/>
</dbReference>
<accession>A7RG52</accession>
<protein>
    <recommendedName>
        <fullName evidence="3">BAG domain-containing protein</fullName>
    </recommendedName>
</protein>
<dbReference type="GO" id="GO:0005737">
    <property type="term" value="C:cytoplasm"/>
    <property type="evidence" value="ECO:0000318"/>
    <property type="project" value="GO_Central"/>
</dbReference>
<reference evidence="4 5" key="1">
    <citation type="journal article" date="2007" name="Science">
        <title>Sea anemone genome reveals ancestral eumetazoan gene repertoire and genomic organization.</title>
        <authorList>
            <person name="Putnam N.H."/>
            <person name="Srivastava M."/>
            <person name="Hellsten U."/>
            <person name="Dirks B."/>
            <person name="Chapman J."/>
            <person name="Salamov A."/>
            <person name="Terry A."/>
            <person name="Shapiro H."/>
            <person name="Lindquist E."/>
            <person name="Kapitonov V.V."/>
            <person name="Jurka J."/>
            <person name="Genikhovich G."/>
            <person name="Grigoriev I.V."/>
            <person name="Lucas S.M."/>
            <person name="Steele R.E."/>
            <person name="Finnerty J.R."/>
            <person name="Technau U."/>
            <person name="Martindale M.Q."/>
            <person name="Rokhsar D.S."/>
        </authorList>
    </citation>
    <scope>NUCLEOTIDE SEQUENCE [LARGE SCALE GENOMIC DNA]</scope>
    <source>
        <strain evidence="5">CH2 X CH6</strain>
    </source>
</reference>
<keyword evidence="5" id="KW-1185">Reference proteome</keyword>
<gene>
    <name evidence="4" type="ORF">NEMVEDRAFT_v1g238008</name>
</gene>
<dbReference type="InParanoid" id="A7RG52"/>
<dbReference type="PANTHER" id="PTHR12329">
    <property type="entry name" value="BCL2-ASSOCIATED ATHANOGENE"/>
    <property type="match status" value="1"/>
</dbReference>
<name>A7RG52_NEMVE</name>
<dbReference type="eggNOG" id="KOG4361">
    <property type="taxonomic scope" value="Eukaryota"/>
</dbReference>
<keyword evidence="1" id="KW-0143">Chaperone</keyword>
<dbReference type="Proteomes" id="UP000001593">
    <property type="component" value="Unassembled WGS sequence"/>
</dbReference>
<feature type="compositionally biased region" description="Acidic residues" evidence="2">
    <location>
        <begin position="141"/>
        <end position="152"/>
    </location>
</feature>
<feature type="domain" description="BAG" evidence="3">
    <location>
        <begin position="168"/>
        <end position="236"/>
    </location>
</feature>